<keyword evidence="5" id="KW-1185">Reference proteome</keyword>
<dbReference type="Pfam" id="PF00583">
    <property type="entry name" value="Acetyltransf_1"/>
    <property type="match status" value="1"/>
</dbReference>
<keyword evidence="1" id="KW-0808">Transferase</keyword>
<dbReference type="Proteomes" id="UP001139158">
    <property type="component" value="Unassembled WGS sequence"/>
</dbReference>
<dbReference type="RefSeq" id="WP_227896851.1">
    <property type="nucleotide sequence ID" value="NZ_CP099466.1"/>
</dbReference>
<gene>
    <name evidence="4" type="ORF">LJ757_14235</name>
</gene>
<dbReference type="GO" id="GO:0016747">
    <property type="term" value="F:acyltransferase activity, transferring groups other than amino-acyl groups"/>
    <property type="evidence" value="ECO:0007669"/>
    <property type="project" value="InterPro"/>
</dbReference>
<name>A0A9X1MF51_9MICC</name>
<dbReference type="PROSITE" id="PS51186">
    <property type="entry name" value="GNAT"/>
    <property type="match status" value="1"/>
</dbReference>
<dbReference type="PANTHER" id="PTHR43877:SF5">
    <property type="entry name" value="BLL8307 PROTEIN"/>
    <property type="match status" value="1"/>
</dbReference>
<reference evidence="4" key="1">
    <citation type="submission" date="2021-10" db="EMBL/GenBank/DDBJ databases">
        <title>Novel species in genus Arthrobacter.</title>
        <authorList>
            <person name="Liu Y."/>
        </authorList>
    </citation>
    <scope>NUCLEOTIDE SEQUENCE</scope>
    <source>
        <strain evidence="4">Zg-Y453</strain>
    </source>
</reference>
<dbReference type="EMBL" id="JAJFZV010000015">
    <property type="protein sequence ID" value="MCC3298953.1"/>
    <property type="molecule type" value="Genomic_DNA"/>
</dbReference>
<protein>
    <submittedName>
        <fullName evidence="4">GNAT family N-acetyltransferase</fullName>
    </submittedName>
</protein>
<dbReference type="CDD" id="cd04301">
    <property type="entry name" value="NAT_SF"/>
    <property type="match status" value="1"/>
</dbReference>
<evidence type="ECO:0000256" key="1">
    <source>
        <dbReference type="ARBA" id="ARBA00022679"/>
    </source>
</evidence>
<dbReference type="PANTHER" id="PTHR43877">
    <property type="entry name" value="AMINOALKYLPHOSPHONATE N-ACETYLTRANSFERASE-RELATED-RELATED"/>
    <property type="match status" value="1"/>
</dbReference>
<organism evidence="4 5">
    <name type="scientific">Arthrobacter caoxuetaonis</name>
    <dbReference type="NCBI Taxonomy" id="2886935"/>
    <lineage>
        <taxon>Bacteria</taxon>
        <taxon>Bacillati</taxon>
        <taxon>Actinomycetota</taxon>
        <taxon>Actinomycetes</taxon>
        <taxon>Micrococcales</taxon>
        <taxon>Micrococcaceae</taxon>
        <taxon>Arthrobacter</taxon>
    </lineage>
</organism>
<keyword evidence="2" id="KW-0012">Acyltransferase</keyword>
<evidence type="ECO:0000313" key="5">
    <source>
        <dbReference type="Proteomes" id="UP001139158"/>
    </source>
</evidence>
<dbReference type="SUPFAM" id="SSF55729">
    <property type="entry name" value="Acyl-CoA N-acyltransferases (Nat)"/>
    <property type="match status" value="1"/>
</dbReference>
<dbReference type="AlphaFoldDB" id="A0A9X1MF51"/>
<comment type="caution">
    <text evidence="4">The sequence shown here is derived from an EMBL/GenBank/DDBJ whole genome shotgun (WGS) entry which is preliminary data.</text>
</comment>
<dbReference type="InterPro" id="IPR000182">
    <property type="entry name" value="GNAT_dom"/>
</dbReference>
<dbReference type="InterPro" id="IPR050832">
    <property type="entry name" value="Bact_Acetyltransf"/>
</dbReference>
<dbReference type="InterPro" id="IPR016181">
    <property type="entry name" value="Acyl_CoA_acyltransferase"/>
</dbReference>
<feature type="domain" description="N-acetyltransferase" evidence="3">
    <location>
        <begin position="3"/>
        <end position="154"/>
    </location>
</feature>
<accession>A0A9X1MF51</accession>
<evidence type="ECO:0000256" key="2">
    <source>
        <dbReference type="ARBA" id="ARBA00023315"/>
    </source>
</evidence>
<dbReference type="Gene3D" id="3.40.630.30">
    <property type="match status" value="1"/>
</dbReference>
<evidence type="ECO:0000313" key="4">
    <source>
        <dbReference type="EMBL" id="MCC3298953.1"/>
    </source>
</evidence>
<sequence>MTLALRRADFFDPRLPVFLQSHLDELRPTAPAESRHALDLTGLRQPSVRLWVAWDGEAIAATGALAVLEPGHEELKSMRTAPGMRGRGLGRLMLGHLLEDAAARSVERISLETGSMGFFAPARRLYESAGFVPCDPFGGYKEDPNSVFMSLTLSAPASPKVLRR</sequence>
<proteinExistence type="predicted"/>
<evidence type="ECO:0000259" key="3">
    <source>
        <dbReference type="PROSITE" id="PS51186"/>
    </source>
</evidence>